<dbReference type="InterPro" id="IPR052016">
    <property type="entry name" value="Bact_Sigma-Reg"/>
</dbReference>
<keyword evidence="1" id="KW-0378">Hydrolase</keyword>
<keyword evidence="6" id="KW-1185">Reference proteome</keyword>
<keyword evidence="2" id="KW-1133">Transmembrane helix</keyword>
<reference evidence="5 6" key="1">
    <citation type="submission" date="2020-11" db="EMBL/GenBank/DDBJ databases">
        <title>Treponema Peruensis nv. sp., first commensal Treponema isolated from human feces.</title>
        <authorList>
            <person name="Belkhou C."/>
            <person name="Raes J."/>
        </authorList>
    </citation>
    <scope>NUCLEOTIDE SEQUENCE [LARGE SCALE GENOMIC DNA]</scope>
    <source>
        <strain evidence="5 6">RCC2812</strain>
    </source>
</reference>
<name>A0A7T3RBS8_9SPIR</name>
<dbReference type="PANTHER" id="PTHR43156">
    <property type="entry name" value="STAGE II SPORULATION PROTEIN E-RELATED"/>
    <property type="match status" value="1"/>
</dbReference>
<feature type="domain" description="GAF" evidence="3">
    <location>
        <begin position="154"/>
        <end position="319"/>
    </location>
</feature>
<dbReference type="Proteomes" id="UP000595224">
    <property type="component" value="Chromosome"/>
</dbReference>
<dbReference type="AlphaFoldDB" id="A0A7T3RBS8"/>
<keyword evidence="2" id="KW-0812">Transmembrane</keyword>
<dbReference type="Pfam" id="PF07228">
    <property type="entry name" value="SpoIIE"/>
    <property type="match status" value="1"/>
</dbReference>
<accession>A0A7T3RBS8</accession>
<dbReference type="RefSeq" id="WP_198442024.1">
    <property type="nucleotide sequence ID" value="NZ_CBCSHE010000001.1"/>
</dbReference>
<dbReference type="InterPro" id="IPR036457">
    <property type="entry name" value="PPM-type-like_dom_sf"/>
</dbReference>
<gene>
    <name evidence="5" type="ORF">IWA51_07830</name>
</gene>
<dbReference type="GO" id="GO:0016791">
    <property type="term" value="F:phosphatase activity"/>
    <property type="evidence" value="ECO:0007669"/>
    <property type="project" value="TreeGrafter"/>
</dbReference>
<dbReference type="SMART" id="SM00331">
    <property type="entry name" value="PP2C_SIG"/>
    <property type="match status" value="1"/>
</dbReference>
<dbReference type="InterPro" id="IPR003018">
    <property type="entry name" value="GAF"/>
</dbReference>
<keyword evidence="2" id="KW-0472">Membrane</keyword>
<dbReference type="SMART" id="SM00065">
    <property type="entry name" value="GAF"/>
    <property type="match status" value="1"/>
</dbReference>
<dbReference type="SUPFAM" id="SSF55781">
    <property type="entry name" value="GAF domain-like"/>
    <property type="match status" value="1"/>
</dbReference>
<dbReference type="InterPro" id="IPR001932">
    <property type="entry name" value="PPM-type_phosphatase-like_dom"/>
</dbReference>
<evidence type="ECO:0000256" key="1">
    <source>
        <dbReference type="ARBA" id="ARBA00022801"/>
    </source>
</evidence>
<feature type="transmembrane region" description="Helical" evidence="2">
    <location>
        <begin position="69"/>
        <end position="93"/>
    </location>
</feature>
<dbReference type="InterPro" id="IPR029016">
    <property type="entry name" value="GAF-like_dom_sf"/>
</dbReference>
<evidence type="ECO:0000313" key="5">
    <source>
        <dbReference type="EMBL" id="QQA00188.1"/>
    </source>
</evidence>
<sequence>MIFNDIYAYIPLFSITATAAVVFILLLAIRKKSTARVSFIALLSTILVAAGSFIAAVHSLGNESADDSLMVFATFCLAAFIIVIPYCIILCTFEPKKIDKLVPHSLNVAAKKAEVAQAEEPQKHTEATQEDVKILDISKIFMAKATEAVSSENGMNSLLDYVNETIRKDIKADGGAILLVDDFDDIITVKSFDGDFPPPYKLPNDMPHKPIRVATNFKFASFPLRDNIFGEIAISGKPELITKPELDDRIYQNGPEEFLEIGSYIIVPMKIQDTVIGVAAFSRNHGNTLFTEDDLKAATTIADFAAAAIKSVVSVKDVIEHNSLINEANTASSIQNLLHPAKLPVISGMQIGTIWNPSEGVCGDYYDIIPSRKDRVSFVISDIAGKGINSVIVMSMLRAMIRLVVNTKQSAGTILEWVNHGIAGESFSTDHFASCALINYNPVSHSFEFATGGTTPIFYYDSASAKFTKLSHSSEPIGVDKTSQYKNTIQNVKSGDILVTYTDGLVEALNEQGQQYTKESLLRVITEHHASSAKDIANLVKADIKKFSGTVSQHDDQSLLVIKF</sequence>
<evidence type="ECO:0000313" key="6">
    <source>
        <dbReference type="Proteomes" id="UP000595224"/>
    </source>
</evidence>
<proteinExistence type="predicted"/>
<evidence type="ECO:0000259" key="4">
    <source>
        <dbReference type="SMART" id="SM00331"/>
    </source>
</evidence>
<dbReference type="KEGG" id="tper:IWA51_07830"/>
<evidence type="ECO:0000259" key="3">
    <source>
        <dbReference type="SMART" id="SM00065"/>
    </source>
</evidence>
<feature type="transmembrane region" description="Helical" evidence="2">
    <location>
        <begin position="39"/>
        <end position="57"/>
    </location>
</feature>
<protein>
    <submittedName>
        <fullName evidence="5">SpoIIE family protein phosphatase</fullName>
    </submittedName>
</protein>
<dbReference type="Pfam" id="PF13185">
    <property type="entry name" value="GAF_2"/>
    <property type="match status" value="1"/>
</dbReference>
<dbReference type="Gene3D" id="3.30.450.40">
    <property type="match status" value="1"/>
</dbReference>
<evidence type="ECO:0000256" key="2">
    <source>
        <dbReference type="SAM" id="Phobius"/>
    </source>
</evidence>
<dbReference type="EMBL" id="CP064936">
    <property type="protein sequence ID" value="QQA00188.1"/>
    <property type="molecule type" value="Genomic_DNA"/>
</dbReference>
<feature type="domain" description="PPM-type phosphatase" evidence="4">
    <location>
        <begin position="346"/>
        <end position="564"/>
    </location>
</feature>
<dbReference type="PANTHER" id="PTHR43156:SF2">
    <property type="entry name" value="STAGE II SPORULATION PROTEIN E"/>
    <property type="match status" value="1"/>
</dbReference>
<organism evidence="5 6">
    <name type="scientific">Treponema peruense</name>
    <dbReference type="NCBI Taxonomy" id="2787628"/>
    <lineage>
        <taxon>Bacteria</taxon>
        <taxon>Pseudomonadati</taxon>
        <taxon>Spirochaetota</taxon>
        <taxon>Spirochaetia</taxon>
        <taxon>Spirochaetales</taxon>
        <taxon>Treponemataceae</taxon>
        <taxon>Treponema</taxon>
    </lineage>
</organism>
<feature type="transmembrane region" description="Helical" evidence="2">
    <location>
        <begin position="6"/>
        <end position="27"/>
    </location>
</feature>
<dbReference type="Gene3D" id="3.60.40.10">
    <property type="entry name" value="PPM-type phosphatase domain"/>
    <property type="match status" value="1"/>
</dbReference>